<accession>A0ABU9UFS3</accession>
<dbReference type="InterPro" id="IPR046745">
    <property type="entry name" value="DUF6675"/>
</dbReference>
<dbReference type="Proteomes" id="UP001466331">
    <property type="component" value="Unassembled WGS sequence"/>
</dbReference>
<comment type="caution">
    <text evidence="2">The sequence shown here is derived from an EMBL/GenBank/DDBJ whole genome shotgun (WGS) entry which is preliminary data.</text>
</comment>
<evidence type="ECO:0000256" key="1">
    <source>
        <dbReference type="SAM" id="SignalP"/>
    </source>
</evidence>
<evidence type="ECO:0000313" key="2">
    <source>
        <dbReference type="EMBL" id="MEM5948835.1"/>
    </source>
</evidence>
<gene>
    <name evidence="2" type="ORF">WKV44_09815</name>
</gene>
<sequence>MKAKKTAILSLTILLLTTNIHSQQIQEKYPKLPFMLNTEEKKQLEQTGQFTKYFDNTPIIIYTGEYYKEIQQQINKLKPTIGVETIFIIPMTEKLRAEKNTQLAIYNITHKISSMSGIEYYSASRKKMRIMFKEAYIIDNQKNKNKQPDPEYNKIPQTDSILIYQDDSSFGKNIYSIDYIQKNTTLILSMINRDKLAYMGWIPLVDPGNISINLIIIPREEYIIFYGICSVKTISFFGIEKRYDSFYNRIVALKNWFTTQIQ</sequence>
<organism evidence="2 3">
    <name type="scientific">Rarispira pelagica</name>
    <dbReference type="NCBI Taxonomy" id="3141764"/>
    <lineage>
        <taxon>Bacteria</taxon>
        <taxon>Pseudomonadati</taxon>
        <taxon>Spirochaetota</taxon>
        <taxon>Spirochaetia</taxon>
        <taxon>Winmispirales</taxon>
        <taxon>Winmispiraceae</taxon>
        <taxon>Rarispira</taxon>
    </lineage>
</organism>
<dbReference type="EMBL" id="JBCHKQ010000005">
    <property type="protein sequence ID" value="MEM5948835.1"/>
    <property type="molecule type" value="Genomic_DNA"/>
</dbReference>
<dbReference type="RefSeq" id="WP_420070285.1">
    <property type="nucleotide sequence ID" value="NZ_JBCHKQ010000005.1"/>
</dbReference>
<evidence type="ECO:0000313" key="3">
    <source>
        <dbReference type="Proteomes" id="UP001466331"/>
    </source>
</evidence>
<protein>
    <submittedName>
        <fullName evidence="2">DUF6675 family protein</fullName>
    </submittedName>
</protein>
<name>A0ABU9UFS3_9SPIR</name>
<proteinExistence type="predicted"/>
<feature type="signal peptide" evidence="1">
    <location>
        <begin position="1"/>
        <end position="22"/>
    </location>
</feature>
<keyword evidence="1" id="KW-0732">Signal</keyword>
<dbReference type="Pfam" id="PF20380">
    <property type="entry name" value="DUF6675"/>
    <property type="match status" value="1"/>
</dbReference>
<reference evidence="2 3" key="1">
    <citation type="submission" date="2024-03" db="EMBL/GenBank/DDBJ databases">
        <title>Ignisphaera cupida sp. nov., a hyperthermophilic hydrolytic archaeon from a hot spring of Kamchatka, and proposal of Ignisphaeraceae fam. nov.</title>
        <authorList>
            <person name="Podosokorskaya O.A."/>
            <person name="Elcheninov A.G."/>
            <person name="Maltseva A.I."/>
            <person name="Zayulina K.S."/>
            <person name="Novikov A."/>
            <person name="Merkel A.Y."/>
        </authorList>
    </citation>
    <scope>NUCLEOTIDE SEQUENCE [LARGE SCALE GENOMIC DNA]</scope>
    <source>
        <strain evidence="2 3">38H-sp</strain>
    </source>
</reference>
<keyword evidence="3" id="KW-1185">Reference proteome</keyword>
<feature type="chain" id="PRO_5047142764" evidence="1">
    <location>
        <begin position="23"/>
        <end position="262"/>
    </location>
</feature>